<sequence>MWCSGWGADFINVVYGLMNAVEFRRPLAFALFDDDIGWHYSAVKGDGSHATCPKKDLSCYFLPLTRCTPRKEQTDTDYPNITQVFEERYVAVYNYATRPYQWLRREVYNFVAKLEREIVTPCAVIHVRRTDVVLHGDASRKYYPVSAYVDLLPQDRRDHIFLLTDDADAIDEAHEFFPNTNWHYIERKRFRGTEGGWENQIPSKNPKQEVITILGTFQLAQRCDTFVHGHSVFSDEIYRAMTQSPNHKHIARLRVDANDNIFSADNVKSVKNLQKTLQGKRKEKNNNDDNNKNDAGTSSKEDGQESSTKSTSTTSKKKKESTGERTSKTTATD</sequence>
<organism evidence="2">
    <name type="scientific">Cyclophora tenuis</name>
    <name type="common">Marine diatom</name>
    <dbReference type="NCBI Taxonomy" id="216820"/>
    <lineage>
        <taxon>Eukaryota</taxon>
        <taxon>Sar</taxon>
        <taxon>Stramenopiles</taxon>
        <taxon>Ochrophyta</taxon>
        <taxon>Bacillariophyta</taxon>
        <taxon>Fragilariophyceae</taxon>
        <taxon>Fragilariophycidae</taxon>
        <taxon>Cyclophorales</taxon>
        <taxon>Cyclophoraceae</taxon>
        <taxon>Cyclophora</taxon>
    </lineage>
</organism>
<feature type="compositionally biased region" description="Low complexity" evidence="1">
    <location>
        <begin position="305"/>
        <end position="314"/>
    </location>
</feature>
<evidence type="ECO:0000313" key="2">
    <source>
        <dbReference type="EMBL" id="CAD8940830.1"/>
    </source>
</evidence>
<dbReference type="PANTHER" id="PTHR13132:SF29">
    <property type="entry name" value="ALPHA-(1,6)-FUCOSYLTRANSFERASE"/>
    <property type="match status" value="1"/>
</dbReference>
<dbReference type="GO" id="GO:0006487">
    <property type="term" value="P:protein N-linked glycosylation"/>
    <property type="evidence" value="ECO:0007669"/>
    <property type="project" value="TreeGrafter"/>
</dbReference>
<dbReference type="PANTHER" id="PTHR13132">
    <property type="entry name" value="ALPHA- 1,6 -FUCOSYLTRANSFERASE"/>
    <property type="match status" value="1"/>
</dbReference>
<dbReference type="EMBL" id="HBFW01018578">
    <property type="protein sequence ID" value="CAD8940830.1"/>
    <property type="molecule type" value="Transcribed_RNA"/>
</dbReference>
<feature type="region of interest" description="Disordered" evidence="1">
    <location>
        <begin position="275"/>
        <end position="333"/>
    </location>
</feature>
<evidence type="ECO:0000256" key="1">
    <source>
        <dbReference type="SAM" id="MobiDB-lite"/>
    </source>
</evidence>
<reference evidence="2" key="1">
    <citation type="submission" date="2021-01" db="EMBL/GenBank/DDBJ databases">
        <authorList>
            <person name="Corre E."/>
            <person name="Pelletier E."/>
            <person name="Niang G."/>
            <person name="Scheremetjew M."/>
            <person name="Finn R."/>
            <person name="Kale V."/>
            <person name="Holt S."/>
            <person name="Cochrane G."/>
            <person name="Meng A."/>
            <person name="Brown T."/>
            <person name="Cohen L."/>
        </authorList>
    </citation>
    <scope>NUCLEOTIDE SEQUENCE</scope>
    <source>
        <strain evidence="2">ECT3854</strain>
    </source>
</reference>
<dbReference type="AlphaFoldDB" id="A0A7S1GND3"/>
<dbReference type="GO" id="GO:0046921">
    <property type="term" value="F:alpha-(1-&gt;6)-fucosyltransferase activity"/>
    <property type="evidence" value="ECO:0007669"/>
    <property type="project" value="TreeGrafter"/>
</dbReference>
<gene>
    <name evidence="2" type="ORF">CTEN0397_LOCUS11896</name>
</gene>
<protein>
    <recommendedName>
        <fullName evidence="3">GT23 domain-containing protein</fullName>
    </recommendedName>
</protein>
<proteinExistence type="predicted"/>
<name>A0A7S1GND3_CYCTE</name>
<evidence type="ECO:0008006" key="3">
    <source>
        <dbReference type="Google" id="ProtNLM"/>
    </source>
</evidence>
<accession>A0A7S1GND3</accession>
<dbReference type="Gene3D" id="3.40.50.11350">
    <property type="match status" value="1"/>
</dbReference>